<dbReference type="EMBL" id="HBGW01046890">
    <property type="protein sequence ID" value="CAD9575528.1"/>
    <property type="molecule type" value="Transcribed_RNA"/>
</dbReference>
<sequence>MHGAQQVTAVVWQLAESARFRRGRQAPKVAHLQAKLLHSSDAKAPQAPPGPGSPAYVWGTSLEQPLPMLFQRQHGVDAEGMKRAETRPPPGLPPPGGGLPLGPRPLGAGEGNEAPHAEWGKSPSAPRATISIADHLAADGPLAPPVPQAASARRSSPGAGTDAAAGAGAGPAACGQCLRLVQERSSEGSCVVEWCIDNLRSKLRVSRGFPLLSPPCEAAGLPDVRLMFEPGCMWLEYAGTASRRHRKRQPETAAAGEGANLYGAVKLKAGELGSQAGEVSFRLAMEDGLPGKVVRCSFAERSVHTCDLDSDWRKLAEKAGDCLRLRVEFL</sequence>
<feature type="compositionally biased region" description="Low complexity" evidence="1">
    <location>
        <begin position="148"/>
        <end position="167"/>
    </location>
</feature>
<name>A0A7S2KFK3_9DINO</name>
<reference evidence="2" key="1">
    <citation type="submission" date="2021-01" db="EMBL/GenBank/DDBJ databases">
        <authorList>
            <person name="Corre E."/>
            <person name="Pelletier E."/>
            <person name="Niang G."/>
            <person name="Scheremetjew M."/>
            <person name="Finn R."/>
            <person name="Kale V."/>
            <person name="Holt S."/>
            <person name="Cochrane G."/>
            <person name="Meng A."/>
            <person name="Brown T."/>
            <person name="Cohen L."/>
        </authorList>
    </citation>
    <scope>NUCLEOTIDE SEQUENCE</scope>
    <source>
        <strain evidence="2">RCC3387</strain>
    </source>
</reference>
<protein>
    <submittedName>
        <fullName evidence="2">Uncharacterized protein</fullName>
    </submittedName>
</protein>
<evidence type="ECO:0000256" key="1">
    <source>
        <dbReference type="SAM" id="MobiDB-lite"/>
    </source>
</evidence>
<feature type="region of interest" description="Disordered" evidence="1">
    <location>
        <begin position="82"/>
        <end position="125"/>
    </location>
</feature>
<proteinExistence type="predicted"/>
<organism evidence="2">
    <name type="scientific">Zooxanthella nutricula</name>
    <dbReference type="NCBI Taxonomy" id="1333877"/>
    <lineage>
        <taxon>Eukaryota</taxon>
        <taxon>Sar</taxon>
        <taxon>Alveolata</taxon>
        <taxon>Dinophyceae</taxon>
        <taxon>Peridiniales</taxon>
        <taxon>Peridiniales incertae sedis</taxon>
        <taxon>Zooxanthella</taxon>
    </lineage>
</organism>
<evidence type="ECO:0000313" key="2">
    <source>
        <dbReference type="EMBL" id="CAD9575528.1"/>
    </source>
</evidence>
<gene>
    <name evidence="2" type="ORF">BRAN1462_LOCUS29881</name>
</gene>
<feature type="region of interest" description="Disordered" evidence="1">
    <location>
        <begin position="138"/>
        <end position="167"/>
    </location>
</feature>
<dbReference type="AlphaFoldDB" id="A0A7S2KFK3"/>
<feature type="compositionally biased region" description="Pro residues" evidence="1">
    <location>
        <begin position="87"/>
        <end position="97"/>
    </location>
</feature>
<accession>A0A7S2KFK3</accession>